<keyword evidence="3 6" id="KW-0812">Transmembrane</keyword>
<evidence type="ECO:0000313" key="8">
    <source>
        <dbReference type="Proteomes" id="UP000249577"/>
    </source>
</evidence>
<name>A0A2W5MG92_ANCNO</name>
<feature type="transmembrane region" description="Helical" evidence="6">
    <location>
        <begin position="163"/>
        <end position="184"/>
    </location>
</feature>
<evidence type="ECO:0000256" key="5">
    <source>
        <dbReference type="ARBA" id="ARBA00023136"/>
    </source>
</evidence>
<evidence type="ECO:0000256" key="3">
    <source>
        <dbReference type="ARBA" id="ARBA00022692"/>
    </source>
</evidence>
<reference evidence="7 8" key="1">
    <citation type="submission" date="2017-08" db="EMBL/GenBank/DDBJ databases">
        <title>Infants hospitalized years apart are colonized by the same room-sourced microbial strains.</title>
        <authorList>
            <person name="Brooks B."/>
            <person name="Olm M.R."/>
            <person name="Firek B.A."/>
            <person name="Baker R."/>
            <person name="Thomas B.C."/>
            <person name="Morowitz M.J."/>
            <person name="Banfield J.F."/>
        </authorList>
    </citation>
    <scope>NUCLEOTIDE SEQUENCE [LARGE SCALE GENOMIC DNA]</scope>
    <source>
        <strain evidence="7">S2_005_003_R2_43</strain>
    </source>
</reference>
<dbReference type="InterPro" id="IPR050833">
    <property type="entry name" value="Poly_Biosynth_Transport"/>
</dbReference>
<keyword evidence="4 6" id="KW-1133">Transmembrane helix</keyword>
<evidence type="ECO:0000313" key="7">
    <source>
        <dbReference type="EMBL" id="PZQ18907.1"/>
    </source>
</evidence>
<comment type="caution">
    <text evidence="7">The sequence shown here is derived from an EMBL/GenBank/DDBJ whole genome shotgun (WGS) entry which is preliminary data.</text>
</comment>
<evidence type="ECO:0000256" key="4">
    <source>
        <dbReference type="ARBA" id="ARBA00022989"/>
    </source>
</evidence>
<comment type="subcellular location">
    <subcellularLocation>
        <location evidence="1">Cell membrane</location>
        <topology evidence="1">Multi-pass membrane protein</topology>
    </subcellularLocation>
</comment>
<dbReference type="GO" id="GO:0005886">
    <property type="term" value="C:plasma membrane"/>
    <property type="evidence" value="ECO:0007669"/>
    <property type="project" value="UniProtKB-SubCell"/>
</dbReference>
<feature type="transmembrane region" description="Helical" evidence="6">
    <location>
        <begin position="372"/>
        <end position="391"/>
    </location>
</feature>
<feature type="transmembrane region" description="Helical" evidence="6">
    <location>
        <begin position="303"/>
        <end position="327"/>
    </location>
</feature>
<dbReference type="Pfam" id="PF01943">
    <property type="entry name" value="Polysacc_synt"/>
    <property type="match status" value="1"/>
</dbReference>
<feature type="transmembrane region" description="Helical" evidence="6">
    <location>
        <begin position="91"/>
        <end position="117"/>
    </location>
</feature>
<dbReference type="PANTHER" id="PTHR30250:SF11">
    <property type="entry name" value="O-ANTIGEN TRANSPORTER-RELATED"/>
    <property type="match status" value="1"/>
</dbReference>
<feature type="transmembrane region" description="Helical" evidence="6">
    <location>
        <begin position="190"/>
        <end position="207"/>
    </location>
</feature>
<keyword evidence="5 6" id="KW-0472">Membrane</keyword>
<protein>
    <submittedName>
        <fullName evidence="7">Sugar transporter</fullName>
    </submittedName>
</protein>
<dbReference type="AlphaFoldDB" id="A0A2W5MG92"/>
<dbReference type="PANTHER" id="PTHR30250">
    <property type="entry name" value="PST FAMILY PREDICTED COLANIC ACID TRANSPORTER"/>
    <property type="match status" value="1"/>
</dbReference>
<keyword evidence="7" id="KW-0762">Sugar transport</keyword>
<organism evidence="7 8">
    <name type="scientific">Ancylobacter novellus</name>
    <name type="common">Thiobacillus novellus</name>
    <dbReference type="NCBI Taxonomy" id="921"/>
    <lineage>
        <taxon>Bacteria</taxon>
        <taxon>Pseudomonadati</taxon>
        <taxon>Pseudomonadota</taxon>
        <taxon>Alphaproteobacteria</taxon>
        <taxon>Hyphomicrobiales</taxon>
        <taxon>Xanthobacteraceae</taxon>
        <taxon>Ancylobacter</taxon>
    </lineage>
</organism>
<evidence type="ECO:0000256" key="2">
    <source>
        <dbReference type="ARBA" id="ARBA00022475"/>
    </source>
</evidence>
<gene>
    <name evidence="7" type="ORF">DI565_00425</name>
</gene>
<sequence length="431" mass="46362">MRQFRTHIARLRQLAPIGLSYAASSGSLVAANAAQLLTFALLARWLGPSQFGLFVQVTAITTIAVHLCGLGSSDSLIRRVARDRSMYPRMLGHALTLIALTGSILVAAGVAILPLVVTVTENPVRNATAIGLLLASNIVLVRAILLAEQAYISHSMFAEANRAVIVFAFARTATAAIACPVLDVTTLEGWAFWQFLGHVVVALYFAWKVRELGKPVFGIVRDEVKPGALFSSQFIFRAIRQNCDLFILGLVSSIEVVGSYGVARRILDSSYLSIDALNRLVYPRFAVASQHGVHNAMPLTRRILVGAVFLGVGTGLALFLMAPFLPYLFGHDYVSLVPFVRTMCWLIVFVAIWSVAMDVLGASSHQGARAAIINTSSIIGAGLVALGTWFWPPTGTFVALYVVEIGVTAATWAMLLHMARKSEAAANGRPA</sequence>
<dbReference type="EMBL" id="QFPN01000001">
    <property type="protein sequence ID" value="PZQ18907.1"/>
    <property type="molecule type" value="Genomic_DNA"/>
</dbReference>
<feature type="transmembrane region" description="Helical" evidence="6">
    <location>
        <begin position="51"/>
        <end position="70"/>
    </location>
</feature>
<evidence type="ECO:0000256" key="1">
    <source>
        <dbReference type="ARBA" id="ARBA00004651"/>
    </source>
</evidence>
<feature type="transmembrane region" description="Helical" evidence="6">
    <location>
        <begin position="339"/>
        <end position="360"/>
    </location>
</feature>
<feature type="transmembrane region" description="Helical" evidence="6">
    <location>
        <begin position="21"/>
        <end position="45"/>
    </location>
</feature>
<proteinExistence type="predicted"/>
<evidence type="ECO:0000256" key="6">
    <source>
        <dbReference type="SAM" id="Phobius"/>
    </source>
</evidence>
<keyword evidence="7" id="KW-0813">Transport</keyword>
<feature type="transmembrane region" description="Helical" evidence="6">
    <location>
        <begin position="129"/>
        <end position="151"/>
    </location>
</feature>
<dbReference type="InterPro" id="IPR002797">
    <property type="entry name" value="Polysacc_synth"/>
</dbReference>
<accession>A0A2W5MG92</accession>
<dbReference type="Proteomes" id="UP000249577">
    <property type="component" value="Unassembled WGS sequence"/>
</dbReference>
<keyword evidence="2" id="KW-1003">Cell membrane</keyword>
<feature type="transmembrane region" description="Helical" evidence="6">
    <location>
        <begin position="397"/>
        <end position="419"/>
    </location>
</feature>